<comment type="caution">
    <text evidence="1">The sequence shown here is derived from an EMBL/GenBank/DDBJ whole genome shotgun (WGS) entry which is preliminary data.</text>
</comment>
<gene>
    <name evidence="1" type="ORF">JHL16_18555</name>
</gene>
<reference evidence="1" key="1">
    <citation type="submission" date="2021-01" db="EMBL/GenBank/DDBJ databases">
        <authorList>
            <person name="Sun Q."/>
        </authorList>
    </citation>
    <scope>NUCLEOTIDE SEQUENCE</scope>
    <source>
        <strain evidence="1">YIM B02566</strain>
    </source>
</reference>
<evidence type="ECO:0000313" key="1">
    <source>
        <dbReference type="EMBL" id="MBK1868361.1"/>
    </source>
</evidence>
<keyword evidence="2" id="KW-1185">Reference proteome</keyword>
<sequence length="379" mass="40194">MQYDIVLKNGRLLDPSQNLDRVADIAFADAKVAAIGKDLEGKESYDVSGRIVTPGLIDLHTHVYWGGTSLGVDPDAFGRASAVATCVDTGSAGPGNFPGFRKHVIERSDVRILAYLHVSFAGIYAFSHNIMVGEGHDLRLLSARDAVEVANANKDVIIGIKVRIGAKASGAAGIAPLHVALQVADETGLPLMAHIDEPPPSYEELVEHLRPGDILTHCCRPFPNAPVTADGKVKPQVLAARQRGVIFDVGHGMGSFGWKTAYAMLKQGFRPDTISSDIHALNLDGPVFDQVTTLSKFLKLGFSLKEVIAASTINAAQALKRPDLGTFKIGSAGDASVLELRDGSFPLTDSRGETVVADKRLFAAGLIVNGRTVASPSSN</sequence>
<protein>
    <submittedName>
        <fullName evidence="1">Amidohydrolase/deacetylase family metallohydrolase</fullName>
    </submittedName>
</protein>
<name>A0ACC5R6R6_9HYPH</name>
<proteinExistence type="predicted"/>
<dbReference type="Proteomes" id="UP000616151">
    <property type="component" value="Unassembled WGS sequence"/>
</dbReference>
<dbReference type="EMBL" id="JAENHL010000007">
    <property type="protein sequence ID" value="MBK1868361.1"/>
    <property type="molecule type" value="Genomic_DNA"/>
</dbReference>
<evidence type="ECO:0000313" key="2">
    <source>
        <dbReference type="Proteomes" id="UP000616151"/>
    </source>
</evidence>
<organism evidence="1 2">
    <name type="scientific">Taklimakanibacter albus</name>
    <dbReference type="NCBI Taxonomy" id="2800327"/>
    <lineage>
        <taxon>Bacteria</taxon>
        <taxon>Pseudomonadati</taxon>
        <taxon>Pseudomonadota</taxon>
        <taxon>Alphaproteobacteria</taxon>
        <taxon>Hyphomicrobiales</taxon>
        <taxon>Aestuariivirgaceae</taxon>
        <taxon>Taklimakanibacter</taxon>
    </lineage>
</organism>
<accession>A0ACC5R6R6</accession>